<sequence>MRKLVVFLHSTLDGYVEGPNGAMDIGFVTYDSELETFASDVLNTADTIVWGRNTYEMMHSYWPSVPSDPNATEYELNHAKWIEKVEKVVFSKKLDTVEWNNSTLVNDNVEEAILKLKEQEGEDIVVLGSPRLAHYLMELNLVDVYKITVSPTLIGGGLPLFKNIKAKTDLKLKSNKAFGSGALGLVYEKTE</sequence>
<feature type="domain" description="Bacterial bifunctional deaminase-reductase C-terminal" evidence="1">
    <location>
        <begin position="3"/>
        <end position="182"/>
    </location>
</feature>
<dbReference type="InterPro" id="IPR050765">
    <property type="entry name" value="Riboflavin_Biosynth_HTPR"/>
</dbReference>
<accession>A0A239Y7U6</accession>
<dbReference type="OrthoDB" id="195113at2"/>
<dbReference type="PANTHER" id="PTHR38011:SF11">
    <property type="entry name" value="2,5-DIAMINO-6-RIBOSYLAMINO-4(3H)-PYRIMIDINONE 5'-PHOSPHATE REDUCTASE"/>
    <property type="match status" value="1"/>
</dbReference>
<dbReference type="Proteomes" id="UP000242084">
    <property type="component" value="Chromosome 1"/>
</dbReference>
<evidence type="ECO:0000313" key="3">
    <source>
        <dbReference type="Proteomes" id="UP000242084"/>
    </source>
</evidence>
<dbReference type="GO" id="GO:0008703">
    <property type="term" value="F:5-amino-6-(5-phosphoribosylamino)uracil reductase activity"/>
    <property type="evidence" value="ECO:0007669"/>
    <property type="project" value="InterPro"/>
</dbReference>
<evidence type="ECO:0000313" key="2">
    <source>
        <dbReference type="EMBL" id="SNV54456.1"/>
    </source>
</evidence>
<organism evidence="2 3">
    <name type="scientific">Mammaliicoccus stepanovicii</name>
    <dbReference type="NCBI Taxonomy" id="643214"/>
    <lineage>
        <taxon>Bacteria</taxon>
        <taxon>Bacillati</taxon>
        <taxon>Bacillota</taxon>
        <taxon>Bacilli</taxon>
        <taxon>Bacillales</taxon>
        <taxon>Staphylococcaceae</taxon>
        <taxon>Mammaliicoccus</taxon>
    </lineage>
</organism>
<dbReference type="Pfam" id="PF01872">
    <property type="entry name" value="RibD_C"/>
    <property type="match status" value="1"/>
</dbReference>
<dbReference type="Gene3D" id="3.40.430.10">
    <property type="entry name" value="Dihydrofolate Reductase, subunit A"/>
    <property type="match status" value="1"/>
</dbReference>
<dbReference type="InterPro" id="IPR002734">
    <property type="entry name" value="RibDG_C"/>
</dbReference>
<gene>
    <name evidence="2" type="primary">yyaP_1</name>
    <name evidence="2" type="ORF">SAMEA4384403_00084</name>
</gene>
<proteinExistence type="predicted"/>
<dbReference type="RefSeq" id="WP_095085266.1">
    <property type="nucleotide sequence ID" value="NZ_BMDM01000013.1"/>
</dbReference>
<dbReference type="AlphaFoldDB" id="A0A239Y7U6"/>
<name>A0A239Y7U6_9STAP</name>
<dbReference type="KEGG" id="sste:SAMEA4384403_0084"/>
<reference evidence="2 3" key="1">
    <citation type="submission" date="2017-06" db="EMBL/GenBank/DDBJ databases">
        <authorList>
            <consortium name="Pathogen Informatics"/>
        </authorList>
    </citation>
    <scope>NUCLEOTIDE SEQUENCE [LARGE SCALE GENOMIC DNA]</scope>
    <source>
        <strain evidence="2 3">NCTC13839</strain>
    </source>
</reference>
<keyword evidence="3" id="KW-1185">Reference proteome</keyword>
<dbReference type="PANTHER" id="PTHR38011">
    <property type="entry name" value="DIHYDROFOLATE REDUCTASE FAMILY PROTEIN (AFU_ORTHOLOGUE AFUA_8G06820)"/>
    <property type="match status" value="1"/>
</dbReference>
<protein>
    <submittedName>
        <fullName evidence="2">Dihydrofolate reductase</fullName>
    </submittedName>
</protein>
<dbReference type="GO" id="GO:0009231">
    <property type="term" value="P:riboflavin biosynthetic process"/>
    <property type="evidence" value="ECO:0007669"/>
    <property type="project" value="InterPro"/>
</dbReference>
<dbReference type="EMBL" id="LT906462">
    <property type="protein sequence ID" value="SNV54456.1"/>
    <property type="molecule type" value="Genomic_DNA"/>
</dbReference>
<dbReference type="SUPFAM" id="SSF53597">
    <property type="entry name" value="Dihydrofolate reductase-like"/>
    <property type="match status" value="1"/>
</dbReference>
<dbReference type="InterPro" id="IPR024072">
    <property type="entry name" value="DHFR-like_dom_sf"/>
</dbReference>
<evidence type="ECO:0000259" key="1">
    <source>
        <dbReference type="Pfam" id="PF01872"/>
    </source>
</evidence>